<protein>
    <submittedName>
        <fullName evidence="6">Zeta-carotene-forming phytoene desaturase</fullName>
        <ecNumber evidence="6">1.3.99.29</ecNumber>
    </submittedName>
</protein>
<gene>
    <name evidence="6" type="primary">carA2</name>
    <name evidence="6" type="ORF">TR69_WS6001000947</name>
</gene>
<dbReference type="EC" id="1.3.99.29" evidence="6"/>
<evidence type="ECO:0000313" key="6">
    <source>
        <dbReference type="EMBL" id="KXK26923.1"/>
    </source>
</evidence>
<name>A0A136LZ53_9BACT</name>
<keyword evidence="2 4" id="KW-0125">Carotenoid biosynthesis</keyword>
<dbReference type="PANTHER" id="PTHR43734:SF1">
    <property type="entry name" value="PHYTOENE DESATURASE"/>
    <property type="match status" value="1"/>
</dbReference>
<dbReference type="GO" id="GO:0016117">
    <property type="term" value="P:carotenoid biosynthetic process"/>
    <property type="evidence" value="ECO:0007669"/>
    <property type="project" value="UniProtKB-KW"/>
</dbReference>
<dbReference type="InterPro" id="IPR002937">
    <property type="entry name" value="Amino_oxidase"/>
</dbReference>
<dbReference type="Proteomes" id="UP000070457">
    <property type="component" value="Unassembled WGS sequence"/>
</dbReference>
<dbReference type="SUPFAM" id="SSF51905">
    <property type="entry name" value="FAD/NAD(P)-binding domain"/>
    <property type="match status" value="1"/>
</dbReference>
<dbReference type="Pfam" id="PF01593">
    <property type="entry name" value="Amino_oxidase"/>
    <property type="match status" value="1"/>
</dbReference>
<dbReference type="EMBL" id="JYNZ01000003">
    <property type="protein sequence ID" value="KXK26923.1"/>
    <property type="molecule type" value="Genomic_DNA"/>
</dbReference>
<feature type="domain" description="Amine oxidase" evidence="5">
    <location>
        <begin position="11"/>
        <end position="481"/>
    </location>
</feature>
<dbReference type="Gene3D" id="3.50.50.60">
    <property type="entry name" value="FAD/NAD(P)-binding domain"/>
    <property type="match status" value="2"/>
</dbReference>
<evidence type="ECO:0000256" key="1">
    <source>
        <dbReference type="ARBA" id="ARBA00004829"/>
    </source>
</evidence>
<dbReference type="InterPro" id="IPR014105">
    <property type="entry name" value="Carotenoid/retinoid_OxRdtase"/>
</dbReference>
<dbReference type="GO" id="GO:0016491">
    <property type="term" value="F:oxidoreductase activity"/>
    <property type="evidence" value="ECO:0007669"/>
    <property type="project" value="UniProtKB-KW"/>
</dbReference>
<proteinExistence type="inferred from homology"/>
<dbReference type="STRING" id="1617426.TR69_WS6001000947"/>
<accession>A0A136LZ53</accession>
<sequence length="490" mass="55615">MKIVIIGAGYSGLTAAAWLAHQGHNVTVLEKHSMPGGRARIINESGFRFDIGPSWYMMPEIFDRFFEQLGRKRSDYYNLIRLDPSYRIFWGKDDAMDIASEADAVAELFESIEPGAGEQFRRYLADAQYKYEMASKDFLYQRFGSVLDLLKPSLIFDRKGYDILRNFHKHSLRFFKNDRLVKIVEWMITFLGSSPYNAPAIYSLIAHAEFNLGIYYPEGGLYSVSDGLARLAQDTGAKIVLNADVRHITVKDGRAVSVETHDSSFAADAVLSSADYAFTELNLLDAKDRTYNERYWAKKTYSPSSLLFYVGINKQLKNVLHHNLYLDEKSDWQGHFDSLYGNLRWPEDPMFYLSVTSKTDPTVAPEGSENLVFLIPVAPGIEDTEEIREKYFENIVSRFEDITGETIRDAIVVKKSYAINDFERDYGAYKGNAFGLAHTLFQTANFRPDNRSKKVRNLSYAGCMTQPGIGTPLSIISGEVAGRDLLERVS</sequence>
<comment type="pathway">
    <text evidence="1 4">Carotenoid biosynthesis.</text>
</comment>
<evidence type="ECO:0000256" key="2">
    <source>
        <dbReference type="ARBA" id="ARBA00022746"/>
    </source>
</evidence>
<dbReference type="NCBIfam" id="TIGR02734">
    <property type="entry name" value="crtI_fam"/>
    <property type="match status" value="1"/>
</dbReference>
<dbReference type="AlphaFoldDB" id="A0A136LZ53"/>
<organism evidence="6 7">
    <name type="scientific">candidate division WS6 bacterium OLB20</name>
    <dbReference type="NCBI Taxonomy" id="1617426"/>
    <lineage>
        <taxon>Bacteria</taxon>
        <taxon>Candidatus Dojkabacteria</taxon>
    </lineage>
</organism>
<reference evidence="6 7" key="1">
    <citation type="submission" date="2015-02" db="EMBL/GenBank/DDBJ databases">
        <title>Improved understanding of the partial-nitritation anammox process through 23 genomes representing the majority of the microbial community.</title>
        <authorList>
            <person name="Speth D.R."/>
            <person name="In T Zandt M."/>
            <person name="Guerrero Cruz S."/>
            <person name="Jetten M.S."/>
            <person name="Dutilh B.E."/>
        </authorList>
    </citation>
    <scope>NUCLEOTIDE SEQUENCE [LARGE SCALE GENOMIC DNA]</scope>
    <source>
        <strain evidence="6">OLB20</strain>
    </source>
</reference>
<evidence type="ECO:0000259" key="5">
    <source>
        <dbReference type="Pfam" id="PF01593"/>
    </source>
</evidence>
<comment type="caution">
    <text evidence="6">The sequence shown here is derived from an EMBL/GenBank/DDBJ whole genome shotgun (WGS) entry which is preliminary data.</text>
</comment>
<dbReference type="PANTHER" id="PTHR43734">
    <property type="entry name" value="PHYTOENE DESATURASE"/>
    <property type="match status" value="1"/>
</dbReference>
<dbReference type="InterPro" id="IPR036188">
    <property type="entry name" value="FAD/NAD-bd_sf"/>
</dbReference>
<keyword evidence="3 4" id="KW-0560">Oxidoreductase</keyword>
<evidence type="ECO:0000313" key="7">
    <source>
        <dbReference type="Proteomes" id="UP000070457"/>
    </source>
</evidence>
<comment type="similarity">
    <text evidence="4">Belongs to the carotenoid/retinoid oxidoreductase family.</text>
</comment>
<dbReference type="PATRIC" id="fig|1617426.3.peg.933"/>
<evidence type="ECO:0000256" key="4">
    <source>
        <dbReference type="RuleBase" id="RU362075"/>
    </source>
</evidence>
<evidence type="ECO:0000256" key="3">
    <source>
        <dbReference type="ARBA" id="ARBA00023002"/>
    </source>
</evidence>